<accession>A0ABV1TCR3</accession>
<feature type="region of interest" description="Disordered" evidence="1">
    <location>
        <begin position="73"/>
        <end position="93"/>
    </location>
</feature>
<protein>
    <recommendedName>
        <fullName evidence="5">Transmembrane protein</fullName>
    </recommendedName>
</protein>
<evidence type="ECO:0000313" key="4">
    <source>
        <dbReference type="Proteomes" id="UP001490365"/>
    </source>
</evidence>
<evidence type="ECO:0000256" key="1">
    <source>
        <dbReference type="SAM" id="MobiDB-lite"/>
    </source>
</evidence>
<evidence type="ECO:0000256" key="2">
    <source>
        <dbReference type="SAM" id="Phobius"/>
    </source>
</evidence>
<keyword evidence="2" id="KW-1133">Transmembrane helix</keyword>
<keyword evidence="2" id="KW-0472">Membrane</keyword>
<proteinExistence type="predicted"/>
<dbReference type="RefSeq" id="WP_351956198.1">
    <property type="nucleotide sequence ID" value="NZ_JBEOZM010000003.1"/>
</dbReference>
<comment type="caution">
    <text evidence="3">The sequence shown here is derived from an EMBL/GenBank/DDBJ whole genome shotgun (WGS) entry which is preliminary data.</text>
</comment>
<keyword evidence="4" id="KW-1185">Reference proteome</keyword>
<gene>
    <name evidence="3" type="ORF">ABT211_09695</name>
</gene>
<evidence type="ECO:0000313" key="3">
    <source>
        <dbReference type="EMBL" id="MER6267558.1"/>
    </source>
</evidence>
<dbReference type="InterPro" id="IPR039708">
    <property type="entry name" value="MT1774/Rv1733c-like"/>
</dbReference>
<sequence>MRAIRGLWRWRHNPLRRATDLAEAWVALAALVLIVVAAPVLGSFVGAAAQSSLQRSVRQQQHDRHLVPATVVRKLGDAPVEPDPDATSAHDPRSRVLADWTAPDGTRQHGPVLTTLKSPHRGDHFDVWTDQQGVITARPLDAATATTHAVLAGFGAALLTAGLVDGARRMIVWRMVRRRYARWDQAWERAGPDWGKAGTGS</sequence>
<dbReference type="EMBL" id="JBEOZM010000003">
    <property type="protein sequence ID" value="MER6267558.1"/>
    <property type="molecule type" value="Genomic_DNA"/>
</dbReference>
<name>A0ABV1TCR3_9ACTN</name>
<dbReference type="PANTHER" id="PTHR42305">
    <property type="entry name" value="MEMBRANE PROTEIN RV1733C-RELATED"/>
    <property type="match status" value="1"/>
</dbReference>
<organism evidence="3 4">
    <name type="scientific">Streptomyces sp. 900105755</name>
    <dbReference type="NCBI Taxonomy" id="3154389"/>
    <lineage>
        <taxon>Bacteria</taxon>
        <taxon>Bacillati</taxon>
        <taxon>Actinomycetota</taxon>
        <taxon>Actinomycetes</taxon>
        <taxon>Kitasatosporales</taxon>
        <taxon>Streptomycetaceae</taxon>
        <taxon>Streptomyces</taxon>
    </lineage>
</organism>
<dbReference type="PANTHER" id="PTHR42305:SF1">
    <property type="entry name" value="MEMBRANE PROTEIN RV1733C-RELATED"/>
    <property type="match status" value="1"/>
</dbReference>
<feature type="transmembrane region" description="Helical" evidence="2">
    <location>
        <begin position="21"/>
        <end position="49"/>
    </location>
</feature>
<reference evidence="3 4" key="1">
    <citation type="submission" date="2024-06" db="EMBL/GenBank/DDBJ databases">
        <title>The Natural Products Discovery Center: Release of the First 8490 Sequenced Strains for Exploring Actinobacteria Biosynthetic Diversity.</title>
        <authorList>
            <person name="Kalkreuter E."/>
            <person name="Kautsar S.A."/>
            <person name="Yang D."/>
            <person name="Bader C.D."/>
            <person name="Teijaro C.N."/>
            <person name="Fluegel L."/>
            <person name="Davis C.M."/>
            <person name="Simpson J.R."/>
            <person name="Lauterbach L."/>
            <person name="Steele A.D."/>
            <person name="Gui C."/>
            <person name="Meng S."/>
            <person name="Li G."/>
            <person name="Viehrig K."/>
            <person name="Ye F."/>
            <person name="Su P."/>
            <person name="Kiefer A.F."/>
            <person name="Nichols A."/>
            <person name="Cepeda A.J."/>
            <person name="Yan W."/>
            <person name="Fan B."/>
            <person name="Jiang Y."/>
            <person name="Adhikari A."/>
            <person name="Zheng C.-J."/>
            <person name="Schuster L."/>
            <person name="Cowan T.M."/>
            <person name="Smanski M.J."/>
            <person name="Chevrette M.G."/>
            <person name="De Carvalho L.P.S."/>
            <person name="Shen B."/>
        </authorList>
    </citation>
    <scope>NUCLEOTIDE SEQUENCE [LARGE SCALE GENOMIC DNA]</scope>
    <source>
        <strain evidence="3 4">NPDC001694</strain>
    </source>
</reference>
<dbReference type="Proteomes" id="UP001490365">
    <property type="component" value="Unassembled WGS sequence"/>
</dbReference>
<keyword evidence="2" id="KW-0812">Transmembrane</keyword>
<evidence type="ECO:0008006" key="5">
    <source>
        <dbReference type="Google" id="ProtNLM"/>
    </source>
</evidence>